<evidence type="ECO:0000313" key="2">
    <source>
        <dbReference type="EMBL" id="CDF58728.1"/>
    </source>
</evidence>
<sequence>MKVNSKIIAISIFLIIFGGIGVAKLMGIWRITSTKVPSKITEGEFAGQLNPNDIRGSYTFKDVAKNFNIPEQDLADAFLIDISQISIFKCKDLETNFSDTQGKDIGTGAVRAFVAFYKGIEIELKEEAYLPKEAVEVIIKNGKPTQKQIEYMKNHSVEVKK</sequence>
<dbReference type="Proteomes" id="UP000014923">
    <property type="component" value="Unassembled WGS sequence"/>
</dbReference>
<dbReference type="EMBL" id="CAVN010000098">
    <property type="protein sequence ID" value="CDF58728.1"/>
    <property type="molecule type" value="Genomic_DNA"/>
</dbReference>
<reference evidence="2" key="1">
    <citation type="submission" date="2013-03" db="EMBL/GenBank/DDBJ databases">
        <title>Draft genome sequence of the hydrogen-ethanol-producing anaerobic alkalithermophilic Caloramator celere.</title>
        <authorList>
            <person name="Ciranna A."/>
            <person name="Larjo A."/>
            <person name="Kivisto A."/>
            <person name="Santala V."/>
            <person name="Roos C."/>
            <person name="Karp M."/>
        </authorList>
    </citation>
    <scope>NUCLEOTIDE SEQUENCE [LARGE SCALE GENOMIC DNA]</scope>
    <source>
        <strain evidence="2">DSM 8682</strain>
    </source>
</reference>
<accession>R7RTV3</accession>
<dbReference type="HOGENOM" id="CLU_1624466_0_0_9"/>
<dbReference type="eggNOG" id="COG0348">
    <property type="taxonomic scope" value="Bacteria"/>
</dbReference>
<evidence type="ECO:0000313" key="3">
    <source>
        <dbReference type="Proteomes" id="UP000014923"/>
    </source>
</evidence>
<keyword evidence="1" id="KW-1133">Transmembrane helix</keyword>
<dbReference type="AlphaFoldDB" id="R7RTV3"/>
<name>R7RTV3_9CLOT</name>
<keyword evidence="1" id="KW-0812">Transmembrane</keyword>
<proteinExistence type="predicted"/>
<protein>
    <submittedName>
        <fullName evidence="2">Uncharacterized protein</fullName>
    </submittedName>
</protein>
<organism evidence="2 3">
    <name type="scientific">Thermobrachium celere DSM 8682</name>
    <dbReference type="NCBI Taxonomy" id="941824"/>
    <lineage>
        <taxon>Bacteria</taxon>
        <taxon>Bacillati</taxon>
        <taxon>Bacillota</taxon>
        <taxon>Clostridia</taxon>
        <taxon>Eubacteriales</taxon>
        <taxon>Clostridiaceae</taxon>
        <taxon>Thermobrachium</taxon>
    </lineage>
</organism>
<keyword evidence="1" id="KW-0472">Membrane</keyword>
<feature type="transmembrane region" description="Helical" evidence="1">
    <location>
        <begin position="7"/>
        <end position="29"/>
    </location>
</feature>
<dbReference type="RefSeq" id="WP_018663104.1">
    <property type="nucleotide sequence ID" value="NZ_HF952018.1"/>
</dbReference>
<keyword evidence="3" id="KW-1185">Reference proteome</keyword>
<comment type="caution">
    <text evidence="2">The sequence shown here is derived from an EMBL/GenBank/DDBJ whole genome shotgun (WGS) entry which is preliminary data.</text>
</comment>
<gene>
    <name evidence="2" type="ORF">TCEL_00774</name>
</gene>
<evidence type="ECO:0000256" key="1">
    <source>
        <dbReference type="SAM" id="Phobius"/>
    </source>
</evidence>
<dbReference type="OrthoDB" id="368416at2"/>